<comment type="caution">
    <text evidence="4">The sequence shown here is derived from an EMBL/GenBank/DDBJ whole genome shotgun (WGS) entry which is preliminary data.</text>
</comment>
<dbReference type="GO" id="GO:0004842">
    <property type="term" value="F:ubiquitin-protein transferase activity"/>
    <property type="evidence" value="ECO:0007669"/>
    <property type="project" value="InterPro"/>
</dbReference>
<evidence type="ECO:0000256" key="2">
    <source>
        <dbReference type="ARBA" id="ARBA00023242"/>
    </source>
</evidence>
<dbReference type="Pfam" id="PF13934">
    <property type="entry name" value="ELYS"/>
    <property type="match status" value="1"/>
</dbReference>
<dbReference type="SMR" id="A0A438K375"/>
<feature type="domain" description="ELYS-like" evidence="3">
    <location>
        <begin position="543"/>
        <end position="670"/>
    </location>
</feature>
<dbReference type="InterPro" id="IPR013083">
    <property type="entry name" value="Znf_RING/FYVE/PHD"/>
</dbReference>
<comment type="subcellular location">
    <subcellularLocation>
        <location evidence="1">Nucleus</location>
    </subcellularLocation>
</comment>
<proteinExistence type="predicted"/>
<gene>
    <name evidence="4" type="primary">HOS1_2</name>
    <name evidence="4" type="ORF">CK203_009167</name>
</gene>
<accession>A0A438K375</accession>
<dbReference type="EMBL" id="QGNW01000018">
    <property type="protein sequence ID" value="RVX15655.1"/>
    <property type="molecule type" value="Genomic_DNA"/>
</dbReference>
<dbReference type="Gene3D" id="3.30.40.10">
    <property type="entry name" value="Zinc/RING finger domain, C3HC4 (zinc finger)"/>
    <property type="match status" value="1"/>
</dbReference>
<dbReference type="GO" id="GO:0005634">
    <property type="term" value="C:nucleus"/>
    <property type="evidence" value="ECO:0007669"/>
    <property type="project" value="UniProtKB-SubCell"/>
</dbReference>
<dbReference type="PANTHER" id="PTHR47358:SF2">
    <property type="entry name" value="E3 UBIQUITIN-PROTEIN LIGASE HOS1"/>
    <property type="match status" value="1"/>
</dbReference>
<dbReference type="PANTHER" id="PTHR47358">
    <property type="entry name" value="E3 UBIQUITIN-PROTEIN LIGASE HOS1"/>
    <property type="match status" value="1"/>
</dbReference>
<dbReference type="InterPro" id="IPR044718">
    <property type="entry name" value="HOS1"/>
</dbReference>
<dbReference type="AlphaFoldDB" id="A0A438K375"/>
<organism evidence="4 5">
    <name type="scientific">Vitis vinifera</name>
    <name type="common">Grape</name>
    <dbReference type="NCBI Taxonomy" id="29760"/>
    <lineage>
        <taxon>Eukaryota</taxon>
        <taxon>Viridiplantae</taxon>
        <taxon>Streptophyta</taxon>
        <taxon>Embryophyta</taxon>
        <taxon>Tracheophyta</taxon>
        <taxon>Spermatophyta</taxon>
        <taxon>Magnoliopsida</taxon>
        <taxon>eudicotyledons</taxon>
        <taxon>Gunneridae</taxon>
        <taxon>Pentapetalae</taxon>
        <taxon>rosids</taxon>
        <taxon>Vitales</taxon>
        <taxon>Vitaceae</taxon>
        <taxon>Viteae</taxon>
        <taxon>Vitis</taxon>
    </lineage>
</organism>
<evidence type="ECO:0000313" key="5">
    <source>
        <dbReference type="Proteomes" id="UP000288805"/>
    </source>
</evidence>
<evidence type="ECO:0000313" key="4">
    <source>
        <dbReference type="EMBL" id="RVX15655.1"/>
    </source>
</evidence>
<evidence type="ECO:0000259" key="3">
    <source>
        <dbReference type="Pfam" id="PF13934"/>
    </source>
</evidence>
<protein>
    <submittedName>
        <fullName evidence="4">E3 ubiquitin-protein ligase HOS1</fullName>
    </submittedName>
</protein>
<reference evidence="4 5" key="1">
    <citation type="journal article" date="2018" name="PLoS Genet.">
        <title>Population sequencing reveals clonal diversity and ancestral inbreeding in the grapevine cultivar Chardonnay.</title>
        <authorList>
            <person name="Roach M.J."/>
            <person name="Johnson D.L."/>
            <person name="Bohlmann J."/>
            <person name="van Vuuren H.J."/>
            <person name="Jones S.J."/>
            <person name="Pretorius I.S."/>
            <person name="Schmidt S.A."/>
            <person name="Borneman A.R."/>
        </authorList>
    </citation>
    <scope>NUCLEOTIDE SEQUENCE [LARGE SCALE GENOMIC DNA]</scope>
    <source>
        <strain evidence="5">cv. Chardonnay</strain>
        <tissue evidence="4">Leaf</tissue>
    </source>
</reference>
<sequence length="697" mass="79232">MERTRFSGSPVSSDSTGIAAAARSVSSHLPQPNYGSRVVQGGVDGLKDFRPISLVESLYKLLAKVLANRLKKVVGKVISSSHNAFVEGRQIFDVVLITNEAIDSRLKSGSNGILSWDLVEERVQRKLARWSWRLTSKGKPLWKKVIIGKYGVEEGGWCSLEDAWVCDALEQVDNGGLWNPCFIRNFQDSKLGCVEALLLHLQRNSMIREVDDKTMRMTTKEHWEDAKDNSFRTVLYLLKKLYPVYGVQFQEALEHLASIDLIELCNEAKVERCRATRDLSSCGRYVQHVLNSCGHASLCAECSQRCDVCPICRMPIPKNGNKLRCRLYYECIEAGLISKRYDDRFQEKDDSEKQQTADVQRLYSLFDVAMENNLVSLICHYVTDVCMDESAVSSDPVIAFLLDEVVVKDWCKRTFRNIITELQGIYNLEVEEMKTRLSLLLKFSVQLAGVASVLEVLESSFKGTISSQLHDLHQLQESILKTKQHMEIMIWCIRHQFLENVRSRYSKFSSWRSLVRERKSAAIQRSWPDSVDHTAEPTKECGTLFIEDALLNLEIDQGRAQEMGEESEVASLQKDGGSTFFRSKIEGLAGCYPFENMRAAADILFLSGSSDLVVAKQAIAQFLYYLFDRHWTMPDEKWRHIVDDFAATFSITRHSLLESFTFYLLDDHTDEALQAPMVWSLSISGKANAIFSFHSVS</sequence>
<keyword evidence="2" id="KW-0539">Nucleus</keyword>
<dbReference type="Proteomes" id="UP000288805">
    <property type="component" value="Unassembled WGS sequence"/>
</dbReference>
<dbReference type="InterPro" id="IPR025151">
    <property type="entry name" value="ELYS_dom"/>
</dbReference>
<dbReference type="GO" id="GO:0016567">
    <property type="term" value="P:protein ubiquitination"/>
    <property type="evidence" value="ECO:0007669"/>
    <property type="project" value="InterPro"/>
</dbReference>
<evidence type="ECO:0000256" key="1">
    <source>
        <dbReference type="ARBA" id="ARBA00004123"/>
    </source>
</evidence>
<name>A0A438K375_VITVI</name>